<proteinExistence type="predicted"/>
<dbReference type="Proteomes" id="UP001183629">
    <property type="component" value="Unassembled WGS sequence"/>
</dbReference>
<sequence>MHDIAQRRAAAAALIASGTVYFTAELIAAAAWTDPPYSYTHHFISNLGVRGPLTVFGQYINSPLAAVMNTGFALTGLAALAGVAMLRGLPGGRRAVTVLTAAVLAAGLVLVALFPGDGGTGGTDFHGIGAVLAFVAGNVLVVLLGRAHRLLGLSSGLGRALTVLGVAGLLSLVVFETVLVAGSGVLLGLYERGIIYPFLIGFVVVGIALRGRRTS</sequence>
<evidence type="ECO:0000256" key="1">
    <source>
        <dbReference type="SAM" id="Phobius"/>
    </source>
</evidence>
<dbReference type="Pfam" id="PF06197">
    <property type="entry name" value="DUF998"/>
    <property type="match status" value="1"/>
</dbReference>
<organism evidence="2 3">
    <name type="scientific">Catenuloplanes niger</name>
    <dbReference type="NCBI Taxonomy" id="587534"/>
    <lineage>
        <taxon>Bacteria</taxon>
        <taxon>Bacillati</taxon>
        <taxon>Actinomycetota</taxon>
        <taxon>Actinomycetes</taxon>
        <taxon>Micromonosporales</taxon>
        <taxon>Micromonosporaceae</taxon>
        <taxon>Catenuloplanes</taxon>
    </lineage>
</organism>
<gene>
    <name evidence="2" type="ORF">J2S44_007688</name>
</gene>
<keyword evidence="1" id="KW-0472">Membrane</keyword>
<name>A0AAE3ZWR3_9ACTN</name>
<dbReference type="AlphaFoldDB" id="A0AAE3ZWR3"/>
<feature type="transmembrane region" description="Helical" evidence="1">
    <location>
        <begin position="126"/>
        <end position="145"/>
    </location>
</feature>
<accession>A0AAE3ZWR3</accession>
<keyword evidence="3" id="KW-1185">Reference proteome</keyword>
<evidence type="ECO:0000313" key="2">
    <source>
        <dbReference type="EMBL" id="MDR7327438.1"/>
    </source>
</evidence>
<feature type="transmembrane region" description="Helical" evidence="1">
    <location>
        <begin position="95"/>
        <end position="114"/>
    </location>
</feature>
<feature type="transmembrane region" description="Helical" evidence="1">
    <location>
        <begin position="157"/>
        <end position="182"/>
    </location>
</feature>
<dbReference type="RefSeq" id="WP_310424765.1">
    <property type="nucleotide sequence ID" value="NZ_JAVDYC010000001.1"/>
</dbReference>
<dbReference type="InterPro" id="IPR009339">
    <property type="entry name" value="DUF998"/>
</dbReference>
<dbReference type="EMBL" id="JAVDYC010000001">
    <property type="protein sequence ID" value="MDR7327438.1"/>
    <property type="molecule type" value="Genomic_DNA"/>
</dbReference>
<keyword evidence="1" id="KW-0812">Transmembrane</keyword>
<comment type="caution">
    <text evidence="2">The sequence shown here is derived from an EMBL/GenBank/DDBJ whole genome shotgun (WGS) entry which is preliminary data.</text>
</comment>
<keyword evidence="1" id="KW-1133">Transmembrane helix</keyword>
<feature type="transmembrane region" description="Helical" evidence="1">
    <location>
        <begin position="64"/>
        <end position="83"/>
    </location>
</feature>
<reference evidence="2 3" key="1">
    <citation type="submission" date="2023-07" db="EMBL/GenBank/DDBJ databases">
        <title>Sequencing the genomes of 1000 actinobacteria strains.</title>
        <authorList>
            <person name="Klenk H.-P."/>
        </authorList>
    </citation>
    <scope>NUCLEOTIDE SEQUENCE [LARGE SCALE GENOMIC DNA]</scope>
    <source>
        <strain evidence="2 3">DSM 44711</strain>
    </source>
</reference>
<feature type="transmembrane region" description="Helical" evidence="1">
    <location>
        <begin position="194"/>
        <end position="211"/>
    </location>
</feature>
<feature type="transmembrane region" description="Helical" evidence="1">
    <location>
        <begin position="12"/>
        <end position="32"/>
    </location>
</feature>
<evidence type="ECO:0000313" key="3">
    <source>
        <dbReference type="Proteomes" id="UP001183629"/>
    </source>
</evidence>
<protein>
    <recommendedName>
        <fullName evidence="4">DUF998 domain-containing protein</fullName>
    </recommendedName>
</protein>
<evidence type="ECO:0008006" key="4">
    <source>
        <dbReference type="Google" id="ProtNLM"/>
    </source>
</evidence>